<proteinExistence type="predicted"/>
<gene>
    <name evidence="2" type="ORF">J2I47_02375</name>
</gene>
<dbReference type="AlphaFoldDB" id="A0A939GBM2"/>
<evidence type="ECO:0000256" key="1">
    <source>
        <dbReference type="SAM" id="Phobius"/>
    </source>
</evidence>
<protein>
    <submittedName>
        <fullName evidence="2">Uncharacterized protein</fullName>
    </submittedName>
</protein>
<feature type="transmembrane region" description="Helical" evidence="1">
    <location>
        <begin position="12"/>
        <end position="27"/>
    </location>
</feature>
<organism evidence="2 3">
    <name type="scientific">Fibrella rubiginis</name>
    <dbReference type="NCBI Taxonomy" id="2817060"/>
    <lineage>
        <taxon>Bacteria</taxon>
        <taxon>Pseudomonadati</taxon>
        <taxon>Bacteroidota</taxon>
        <taxon>Cytophagia</taxon>
        <taxon>Cytophagales</taxon>
        <taxon>Spirosomataceae</taxon>
        <taxon>Fibrella</taxon>
    </lineage>
</organism>
<sequence length="94" mass="11002">MMTSYLRPSLRVLIWSLLVALCLNHFTTSLNPFQGLVVLVLITTAVLVQLVLLRRKGWVYVGTFLLWLIVLTTIFSYIDGRIYDHPRRYYSIQK</sequence>
<accession>A0A939GBM2</accession>
<evidence type="ECO:0000313" key="3">
    <source>
        <dbReference type="Proteomes" id="UP000664034"/>
    </source>
</evidence>
<dbReference type="RefSeq" id="WP_207362941.1">
    <property type="nucleotide sequence ID" value="NZ_JAFMYV010000001.1"/>
</dbReference>
<evidence type="ECO:0000313" key="2">
    <source>
        <dbReference type="EMBL" id="MBO0935386.1"/>
    </source>
</evidence>
<reference evidence="2" key="1">
    <citation type="submission" date="2021-03" db="EMBL/GenBank/DDBJ databases">
        <title>Fibrella sp. HMF5335 genome sequencing and assembly.</title>
        <authorList>
            <person name="Kang H."/>
            <person name="Kim H."/>
            <person name="Bae S."/>
            <person name="Joh K."/>
        </authorList>
    </citation>
    <scope>NUCLEOTIDE SEQUENCE</scope>
    <source>
        <strain evidence="2">HMF5335</strain>
    </source>
</reference>
<dbReference type="Proteomes" id="UP000664034">
    <property type="component" value="Unassembled WGS sequence"/>
</dbReference>
<feature type="transmembrane region" description="Helical" evidence="1">
    <location>
        <begin position="59"/>
        <end position="78"/>
    </location>
</feature>
<dbReference type="EMBL" id="JAFMYV010000001">
    <property type="protein sequence ID" value="MBO0935386.1"/>
    <property type="molecule type" value="Genomic_DNA"/>
</dbReference>
<comment type="caution">
    <text evidence="2">The sequence shown here is derived from an EMBL/GenBank/DDBJ whole genome shotgun (WGS) entry which is preliminary data.</text>
</comment>
<name>A0A939GBM2_9BACT</name>
<keyword evidence="1" id="KW-1133">Transmembrane helix</keyword>
<feature type="transmembrane region" description="Helical" evidence="1">
    <location>
        <begin position="33"/>
        <end position="52"/>
    </location>
</feature>
<keyword evidence="1" id="KW-0472">Membrane</keyword>
<keyword evidence="1" id="KW-0812">Transmembrane</keyword>
<keyword evidence="3" id="KW-1185">Reference proteome</keyword>